<evidence type="ECO:0000313" key="3">
    <source>
        <dbReference type="EMBL" id="MCL6740943.1"/>
    </source>
</evidence>
<reference evidence="3" key="1">
    <citation type="submission" date="2022-05" db="EMBL/GenBank/DDBJ databases">
        <authorList>
            <person name="Jo J.-H."/>
            <person name="Im W.-T."/>
        </authorList>
    </citation>
    <scope>NUCLEOTIDE SEQUENCE</scope>
    <source>
        <strain evidence="3">RB56-2</strain>
    </source>
</reference>
<dbReference type="Pfam" id="PF11127">
    <property type="entry name" value="YgaP-like_TM"/>
    <property type="match status" value="1"/>
</dbReference>
<gene>
    <name evidence="3" type="ORF">LZ518_07340</name>
</gene>
<sequence>MVKNVGNIDRVARVLAALFLFFLAVAPGVVLSADPTMDYWLTILLYVVGGYMFLSAIVGSCLIYRMLDVDSHVHGGTYHSGEDPFDGRGGN</sequence>
<feature type="transmembrane region" description="Helical" evidence="1">
    <location>
        <begin position="42"/>
        <end position="64"/>
    </location>
</feature>
<evidence type="ECO:0000256" key="1">
    <source>
        <dbReference type="SAM" id="Phobius"/>
    </source>
</evidence>
<dbReference type="InterPro" id="IPR021309">
    <property type="entry name" value="YgaP-like_TM"/>
</dbReference>
<name>A0ABT0S971_9SPHN</name>
<dbReference type="RefSeq" id="WP_249915351.1">
    <property type="nucleotide sequence ID" value="NZ_JAMGBB010000001.1"/>
</dbReference>
<comment type="caution">
    <text evidence="3">The sequence shown here is derived from an EMBL/GenBank/DDBJ whole genome shotgun (WGS) entry which is preliminary data.</text>
</comment>
<keyword evidence="4" id="KW-1185">Reference proteome</keyword>
<evidence type="ECO:0000259" key="2">
    <source>
        <dbReference type="Pfam" id="PF11127"/>
    </source>
</evidence>
<dbReference type="EMBL" id="JAMGBB010000001">
    <property type="protein sequence ID" value="MCL6740943.1"/>
    <property type="molecule type" value="Genomic_DNA"/>
</dbReference>
<dbReference type="Proteomes" id="UP001165383">
    <property type="component" value="Unassembled WGS sequence"/>
</dbReference>
<proteinExistence type="predicted"/>
<organism evidence="3 4">
    <name type="scientific">Sphingomonas brevis</name>
    <dbReference type="NCBI Taxonomy" id="2908206"/>
    <lineage>
        <taxon>Bacteria</taxon>
        <taxon>Pseudomonadati</taxon>
        <taxon>Pseudomonadota</taxon>
        <taxon>Alphaproteobacteria</taxon>
        <taxon>Sphingomonadales</taxon>
        <taxon>Sphingomonadaceae</taxon>
        <taxon>Sphingomonas</taxon>
    </lineage>
</organism>
<keyword evidence="1" id="KW-1133">Transmembrane helix</keyword>
<keyword evidence="1" id="KW-0812">Transmembrane</keyword>
<evidence type="ECO:0000313" key="4">
    <source>
        <dbReference type="Proteomes" id="UP001165383"/>
    </source>
</evidence>
<feature type="domain" description="Inner membrane protein YgaP-like transmembrane" evidence="2">
    <location>
        <begin position="1"/>
        <end position="71"/>
    </location>
</feature>
<accession>A0ABT0S971</accession>
<protein>
    <submittedName>
        <fullName evidence="3">DUF2892 domain-containing protein</fullName>
    </submittedName>
</protein>
<keyword evidence="1" id="KW-0472">Membrane</keyword>